<reference evidence="2 3" key="1">
    <citation type="submission" date="2014-04" db="EMBL/GenBank/DDBJ databases">
        <authorList>
            <consortium name="DOE Joint Genome Institute"/>
            <person name="Kuo A."/>
            <person name="Kohler A."/>
            <person name="Costa M.D."/>
            <person name="Nagy L.G."/>
            <person name="Floudas D."/>
            <person name="Copeland A."/>
            <person name="Barry K.W."/>
            <person name="Cichocki N."/>
            <person name="Veneault-Fourrey C."/>
            <person name="LaButti K."/>
            <person name="Lindquist E.A."/>
            <person name="Lipzen A."/>
            <person name="Lundell T."/>
            <person name="Morin E."/>
            <person name="Murat C."/>
            <person name="Sun H."/>
            <person name="Tunlid A."/>
            <person name="Henrissat B."/>
            <person name="Grigoriev I.V."/>
            <person name="Hibbett D.S."/>
            <person name="Martin F."/>
            <person name="Nordberg H.P."/>
            <person name="Cantor M.N."/>
            <person name="Hua S.X."/>
        </authorList>
    </citation>
    <scope>NUCLEOTIDE SEQUENCE [LARGE SCALE GENOMIC DNA]</scope>
    <source>
        <strain evidence="2 3">Marx 270</strain>
    </source>
</reference>
<reference evidence="3" key="2">
    <citation type="submission" date="2015-01" db="EMBL/GenBank/DDBJ databases">
        <title>Evolutionary Origins and Diversification of the Mycorrhizal Mutualists.</title>
        <authorList>
            <consortium name="DOE Joint Genome Institute"/>
            <consortium name="Mycorrhizal Genomics Consortium"/>
            <person name="Kohler A."/>
            <person name="Kuo A."/>
            <person name="Nagy L.G."/>
            <person name="Floudas D."/>
            <person name="Copeland A."/>
            <person name="Barry K.W."/>
            <person name="Cichocki N."/>
            <person name="Veneault-Fourrey C."/>
            <person name="LaButti K."/>
            <person name="Lindquist E.A."/>
            <person name="Lipzen A."/>
            <person name="Lundell T."/>
            <person name="Morin E."/>
            <person name="Murat C."/>
            <person name="Riley R."/>
            <person name="Ohm R."/>
            <person name="Sun H."/>
            <person name="Tunlid A."/>
            <person name="Henrissat B."/>
            <person name="Grigoriev I.V."/>
            <person name="Hibbett D.S."/>
            <person name="Martin F."/>
        </authorList>
    </citation>
    <scope>NUCLEOTIDE SEQUENCE [LARGE SCALE GENOMIC DNA]</scope>
    <source>
        <strain evidence="3">Marx 270</strain>
    </source>
</reference>
<name>A0A0C3J5K6_PISTI</name>
<organism evidence="2 3">
    <name type="scientific">Pisolithus tinctorius Marx 270</name>
    <dbReference type="NCBI Taxonomy" id="870435"/>
    <lineage>
        <taxon>Eukaryota</taxon>
        <taxon>Fungi</taxon>
        <taxon>Dikarya</taxon>
        <taxon>Basidiomycota</taxon>
        <taxon>Agaricomycotina</taxon>
        <taxon>Agaricomycetes</taxon>
        <taxon>Agaricomycetidae</taxon>
        <taxon>Boletales</taxon>
        <taxon>Sclerodermatineae</taxon>
        <taxon>Pisolithaceae</taxon>
        <taxon>Pisolithus</taxon>
    </lineage>
</organism>
<keyword evidence="1" id="KW-0812">Transmembrane</keyword>
<dbReference type="InParanoid" id="A0A0C3J5K6"/>
<accession>A0A0C3J5K6</accession>
<dbReference type="HOGENOM" id="CLU_1845912_0_0_1"/>
<keyword evidence="3" id="KW-1185">Reference proteome</keyword>
<dbReference type="Proteomes" id="UP000054217">
    <property type="component" value="Unassembled WGS sequence"/>
</dbReference>
<evidence type="ECO:0000256" key="1">
    <source>
        <dbReference type="SAM" id="Phobius"/>
    </source>
</evidence>
<dbReference type="EMBL" id="KN831972">
    <property type="protein sequence ID" value="KIO04323.1"/>
    <property type="molecule type" value="Genomic_DNA"/>
</dbReference>
<gene>
    <name evidence="2" type="ORF">M404DRAFT_26514</name>
</gene>
<protein>
    <submittedName>
        <fullName evidence="2">Uncharacterized protein</fullName>
    </submittedName>
</protein>
<evidence type="ECO:0000313" key="2">
    <source>
        <dbReference type="EMBL" id="KIO04323.1"/>
    </source>
</evidence>
<dbReference type="OrthoDB" id="2690723at2759"/>
<dbReference type="AlphaFoldDB" id="A0A0C3J5K6"/>
<sequence>MSQNEHTYVKAPAEGLIQQFKEALVLGHKWYNIPHAGVNAGPVGKQTELLSQDYVFKLMLFMNLVSMHYIHFLIFNLNKLHVMMMSPGGGIIAYVMLALKEKLALCFNTIKFTIAEFKDLNQKASKHDSSSEKEQACDL</sequence>
<proteinExistence type="predicted"/>
<keyword evidence="1" id="KW-1133">Transmembrane helix</keyword>
<evidence type="ECO:0000313" key="3">
    <source>
        <dbReference type="Proteomes" id="UP000054217"/>
    </source>
</evidence>
<feature type="transmembrane region" description="Helical" evidence="1">
    <location>
        <begin position="80"/>
        <end position="99"/>
    </location>
</feature>
<keyword evidence="1" id="KW-0472">Membrane</keyword>
<feature type="transmembrane region" description="Helical" evidence="1">
    <location>
        <begin position="54"/>
        <end position="74"/>
    </location>
</feature>